<dbReference type="Proteomes" id="UP001144096">
    <property type="component" value="Unassembled WGS sequence"/>
</dbReference>
<evidence type="ECO:0000313" key="3">
    <source>
        <dbReference type="Proteomes" id="UP001144096"/>
    </source>
</evidence>
<sequence>MLVPARCATPSKVNSGDTGATGSTGDAGNTSTTTGGNSGWAGNGGNADVIASSWNTVAHTPHTV</sequence>
<organism evidence="2 3">
    <name type="scientific">Amycolatopsis iheyensis</name>
    <dbReference type="NCBI Taxonomy" id="2945988"/>
    <lineage>
        <taxon>Bacteria</taxon>
        <taxon>Bacillati</taxon>
        <taxon>Actinomycetota</taxon>
        <taxon>Actinomycetes</taxon>
        <taxon>Pseudonocardiales</taxon>
        <taxon>Pseudonocardiaceae</taxon>
        <taxon>Amycolatopsis</taxon>
    </lineage>
</organism>
<protein>
    <submittedName>
        <fullName evidence="2">Uncharacterized protein</fullName>
    </submittedName>
</protein>
<feature type="compositionally biased region" description="Low complexity" evidence="1">
    <location>
        <begin position="15"/>
        <end position="35"/>
    </location>
</feature>
<proteinExistence type="predicted"/>
<gene>
    <name evidence="2" type="ORF">M8542_49590</name>
</gene>
<dbReference type="RefSeq" id="WP_257927437.1">
    <property type="nucleotide sequence ID" value="NZ_JAMXQV010000063.1"/>
</dbReference>
<comment type="caution">
    <text evidence="2">The sequence shown here is derived from an EMBL/GenBank/DDBJ whole genome shotgun (WGS) entry which is preliminary data.</text>
</comment>
<reference evidence="2" key="1">
    <citation type="submission" date="2022-06" db="EMBL/GenBank/DDBJ databases">
        <title>Amycolatopsis iheyaensis sp. nov., a new species of the genus Amycolatopsis isolated from soil in Iheya island, Japan.</title>
        <authorList>
            <person name="Ngamcharungchit C."/>
            <person name="Kanto H."/>
            <person name="Take A."/>
            <person name="Intra B."/>
            <person name="Matsumoto A."/>
            <person name="Panbangred W."/>
            <person name="Inahashi Y."/>
        </authorList>
    </citation>
    <scope>NUCLEOTIDE SEQUENCE</scope>
    <source>
        <strain evidence="2">OK19-0408</strain>
    </source>
</reference>
<feature type="region of interest" description="Disordered" evidence="1">
    <location>
        <begin position="1"/>
        <end position="44"/>
    </location>
</feature>
<evidence type="ECO:0000313" key="2">
    <source>
        <dbReference type="EMBL" id="MCR6490858.1"/>
    </source>
</evidence>
<keyword evidence="3" id="KW-1185">Reference proteome</keyword>
<accession>A0A9X2NML0</accession>
<dbReference type="EMBL" id="JAMXQV010000063">
    <property type="protein sequence ID" value="MCR6490858.1"/>
    <property type="molecule type" value="Genomic_DNA"/>
</dbReference>
<name>A0A9X2NML0_9PSEU</name>
<dbReference type="AlphaFoldDB" id="A0A9X2NML0"/>
<evidence type="ECO:0000256" key="1">
    <source>
        <dbReference type="SAM" id="MobiDB-lite"/>
    </source>
</evidence>